<dbReference type="GO" id="GO:0004623">
    <property type="term" value="F:phospholipase A2 activity"/>
    <property type="evidence" value="ECO:0007669"/>
    <property type="project" value="TreeGrafter"/>
</dbReference>
<dbReference type="PROSITE" id="PS51934">
    <property type="entry name" value="LRAT"/>
    <property type="match status" value="1"/>
</dbReference>
<reference evidence="6" key="1">
    <citation type="submission" date="2025-08" db="UniProtKB">
        <authorList>
            <consortium name="Ensembl"/>
        </authorList>
    </citation>
    <scope>IDENTIFICATION</scope>
</reference>
<dbReference type="Pfam" id="PF04970">
    <property type="entry name" value="LRAT"/>
    <property type="match status" value="1"/>
</dbReference>
<feature type="domain" description="LRAT" evidence="5">
    <location>
        <begin position="22"/>
        <end position="138"/>
    </location>
</feature>
<dbReference type="GO" id="GO:0016410">
    <property type="term" value="F:N-acyltransferase activity"/>
    <property type="evidence" value="ECO:0007669"/>
    <property type="project" value="TreeGrafter"/>
</dbReference>
<name>A0A8C4N8F9_EPTBU</name>
<dbReference type="InterPro" id="IPR007053">
    <property type="entry name" value="LRAT_dom"/>
</dbReference>
<dbReference type="GO" id="GO:0008970">
    <property type="term" value="F:phospholipase A1 activity"/>
    <property type="evidence" value="ECO:0007669"/>
    <property type="project" value="TreeGrafter"/>
</dbReference>
<evidence type="ECO:0000256" key="1">
    <source>
        <dbReference type="ARBA" id="ARBA00007824"/>
    </source>
</evidence>
<keyword evidence="4" id="KW-0443">Lipid metabolism</keyword>
<dbReference type="Gene3D" id="3.90.1720.10">
    <property type="entry name" value="endopeptidase domain like (from Nostoc punctiforme)"/>
    <property type="match status" value="1"/>
</dbReference>
<evidence type="ECO:0000313" key="7">
    <source>
        <dbReference type="Proteomes" id="UP000694388"/>
    </source>
</evidence>
<dbReference type="SUPFAM" id="SSF54001">
    <property type="entry name" value="Cysteine proteinases"/>
    <property type="match status" value="1"/>
</dbReference>
<accession>A0A8C4N8F9</accession>
<dbReference type="PANTHER" id="PTHR13943">
    <property type="entry name" value="HRAS-LIKE SUPPRESSOR - RELATED"/>
    <property type="match status" value="1"/>
</dbReference>
<dbReference type="InterPro" id="IPR038765">
    <property type="entry name" value="Papain-like_cys_pep_sf"/>
</dbReference>
<reference evidence="6" key="2">
    <citation type="submission" date="2025-09" db="UniProtKB">
        <authorList>
            <consortium name="Ensembl"/>
        </authorList>
    </citation>
    <scope>IDENTIFICATION</scope>
</reference>
<sequence length="175" mass="19663">MTGCMAFILSPTRSPQPGDLIEIFRPSGVYEHWAIYIGNGDVIHVAANGLGLASSSASFASAFGGTPTVKKEKLKIVVGDNSYQINNKYDHKYRPLPAKEIVEAALSRVGQKVDYDVFTNNCEHFVTLLRYGEPDSEQLFMSTDPGWRSLYRRNVGTIKKRRKTFLFTSWTHRKA</sequence>
<evidence type="ECO:0000256" key="2">
    <source>
        <dbReference type="ARBA" id="ARBA00022679"/>
    </source>
</evidence>
<proteinExistence type="inferred from homology"/>
<dbReference type="Proteomes" id="UP000694388">
    <property type="component" value="Unplaced"/>
</dbReference>
<evidence type="ECO:0000256" key="4">
    <source>
        <dbReference type="ARBA" id="ARBA00023098"/>
    </source>
</evidence>
<dbReference type="InterPro" id="IPR051496">
    <property type="entry name" value="H-rev107_PLA/AT"/>
</dbReference>
<evidence type="ECO:0000256" key="3">
    <source>
        <dbReference type="ARBA" id="ARBA00022801"/>
    </source>
</evidence>
<dbReference type="Ensembl" id="ENSEBUT00000003078.1">
    <property type="protein sequence ID" value="ENSEBUP00000002720.1"/>
    <property type="gene ID" value="ENSEBUG00000002079.1"/>
</dbReference>
<dbReference type="GO" id="GO:0005737">
    <property type="term" value="C:cytoplasm"/>
    <property type="evidence" value="ECO:0007669"/>
    <property type="project" value="TreeGrafter"/>
</dbReference>
<organism evidence="6 7">
    <name type="scientific">Eptatretus burgeri</name>
    <name type="common">Inshore hagfish</name>
    <dbReference type="NCBI Taxonomy" id="7764"/>
    <lineage>
        <taxon>Eukaryota</taxon>
        <taxon>Metazoa</taxon>
        <taxon>Chordata</taxon>
        <taxon>Craniata</taxon>
        <taxon>Vertebrata</taxon>
        <taxon>Cyclostomata</taxon>
        <taxon>Myxini</taxon>
        <taxon>Myxiniformes</taxon>
        <taxon>Myxinidae</taxon>
        <taxon>Eptatretinae</taxon>
        <taxon>Eptatretus</taxon>
    </lineage>
</organism>
<keyword evidence="7" id="KW-1185">Reference proteome</keyword>
<evidence type="ECO:0000313" key="6">
    <source>
        <dbReference type="Ensembl" id="ENSEBUP00000002720.1"/>
    </source>
</evidence>
<dbReference type="AlphaFoldDB" id="A0A8C4N8F9"/>
<keyword evidence="3" id="KW-0378">Hydrolase</keyword>
<comment type="similarity">
    <text evidence="1">Belongs to the H-rev107 family.</text>
</comment>
<dbReference type="PANTHER" id="PTHR13943:SF37">
    <property type="entry name" value="PHOSPHOLIPASE A AND ACYLTRANSFERASE 1"/>
    <property type="match status" value="1"/>
</dbReference>
<protein>
    <submittedName>
        <fullName evidence="6">Retinoic acid receptor responder 3</fullName>
    </submittedName>
</protein>
<dbReference type="GO" id="GO:0070292">
    <property type="term" value="P:N-acylphosphatidylethanolamine metabolic process"/>
    <property type="evidence" value="ECO:0007669"/>
    <property type="project" value="TreeGrafter"/>
</dbReference>
<keyword evidence="2" id="KW-0808">Transferase</keyword>
<evidence type="ECO:0000259" key="5">
    <source>
        <dbReference type="PROSITE" id="PS51934"/>
    </source>
</evidence>
<dbReference type="GeneTree" id="ENSGT00940000162660"/>